<dbReference type="GO" id="GO:0005737">
    <property type="term" value="C:cytoplasm"/>
    <property type="evidence" value="ECO:0007669"/>
    <property type="project" value="TreeGrafter"/>
</dbReference>
<dbReference type="AlphaFoldDB" id="A0AAW1X1C1"/>
<dbReference type="InterPro" id="IPR050566">
    <property type="entry name" value="Deoxyribonucleoside_kinase"/>
</dbReference>
<dbReference type="Gene3D" id="3.40.50.300">
    <property type="entry name" value="P-loop containing nucleotide triphosphate hydrolases"/>
    <property type="match status" value="1"/>
</dbReference>
<dbReference type="PANTHER" id="PTHR10513">
    <property type="entry name" value="DEOXYNUCLEOSIDE KINASE"/>
    <property type="match status" value="1"/>
</dbReference>
<name>A0AAW1X1C1_RUBAR</name>
<accession>A0AAW1X1C1</accession>
<evidence type="ECO:0000313" key="3">
    <source>
        <dbReference type="EMBL" id="KAK9929801.1"/>
    </source>
</evidence>
<protein>
    <recommendedName>
        <fullName evidence="2">Deoxynucleoside kinase domain-containing protein</fullName>
    </recommendedName>
</protein>
<evidence type="ECO:0000313" key="4">
    <source>
        <dbReference type="Proteomes" id="UP001457282"/>
    </source>
</evidence>
<feature type="compositionally biased region" description="Basic and acidic residues" evidence="1">
    <location>
        <begin position="133"/>
        <end position="162"/>
    </location>
</feature>
<dbReference type="PANTHER" id="PTHR10513:SF35">
    <property type="entry name" value="DEOXYADENOSINE KINASE"/>
    <property type="match status" value="1"/>
</dbReference>
<gene>
    <name evidence="3" type="ORF">M0R45_026884</name>
</gene>
<dbReference type="InterPro" id="IPR027417">
    <property type="entry name" value="P-loop_NTPase"/>
</dbReference>
<dbReference type="Pfam" id="PF01712">
    <property type="entry name" value="dNK"/>
    <property type="match status" value="1"/>
</dbReference>
<comment type="caution">
    <text evidence="3">The sequence shown here is derived from an EMBL/GenBank/DDBJ whole genome shotgun (WGS) entry which is preliminary data.</text>
</comment>
<feature type="domain" description="Deoxynucleoside kinase" evidence="2">
    <location>
        <begin position="278"/>
        <end position="401"/>
    </location>
</feature>
<evidence type="ECO:0000256" key="1">
    <source>
        <dbReference type="SAM" id="MobiDB-lite"/>
    </source>
</evidence>
<dbReference type="EMBL" id="JBEDUW010000005">
    <property type="protein sequence ID" value="KAK9929801.1"/>
    <property type="molecule type" value="Genomic_DNA"/>
</dbReference>
<dbReference type="GO" id="GO:0019136">
    <property type="term" value="F:deoxynucleoside kinase activity"/>
    <property type="evidence" value="ECO:0007669"/>
    <property type="project" value="TreeGrafter"/>
</dbReference>
<dbReference type="SUPFAM" id="SSF52540">
    <property type="entry name" value="P-loop containing nucleoside triphosphate hydrolases"/>
    <property type="match status" value="1"/>
</dbReference>
<keyword evidence="4" id="KW-1185">Reference proteome</keyword>
<dbReference type="InterPro" id="IPR031314">
    <property type="entry name" value="DNK_dom"/>
</dbReference>
<organism evidence="3 4">
    <name type="scientific">Rubus argutus</name>
    <name type="common">Southern blackberry</name>
    <dbReference type="NCBI Taxonomy" id="59490"/>
    <lineage>
        <taxon>Eukaryota</taxon>
        <taxon>Viridiplantae</taxon>
        <taxon>Streptophyta</taxon>
        <taxon>Embryophyta</taxon>
        <taxon>Tracheophyta</taxon>
        <taxon>Spermatophyta</taxon>
        <taxon>Magnoliopsida</taxon>
        <taxon>eudicotyledons</taxon>
        <taxon>Gunneridae</taxon>
        <taxon>Pentapetalae</taxon>
        <taxon>rosids</taxon>
        <taxon>fabids</taxon>
        <taxon>Rosales</taxon>
        <taxon>Rosaceae</taxon>
        <taxon>Rosoideae</taxon>
        <taxon>Rosoideae incertae sedis</taxon>
        <taxon>Rubus</taxon>
    </lineage>
</organism>
<evidence type="ECO:0000259" key="2">
    <source>
        <dbReference type="Pfam" id="PF01712"/>
    </source>
</evidence>
<feature type="region of interest" description="Disordered" evidence="1">
    <location>
        <begin position="133"/>
        <end position="181"/>
    </location>
</feature>
<proteinExistence type="predicted"/>
<dbReference type="Proteomes" id="UP001457282">
    <property type="component" value="Unassembled WGS sequence"/>
</dbReference>
<reference evidence="3 4" key="1">
    <citation type="journal article" date="2023" name="G3 (Bethesda)">
        <title>A chromosome-length genome assembly and annotation of blackberry (Rubus argutus, cv. 'Hillquist').</title>
        <authorList>
            <person name="Bruna T."/>
            <person name="Aryal R."/>
            <person name="Dudchenko O."/>
            <person name="Sargent D.J."/>
            <person name="Mead D."/>
            <person name="Buti M."/>
            <person name="Cavallini A."/>
            <person name="Hytonen T."/>
            <person name="Andres J."/>
            <person name="Pham M."/>
            <person name="Weisz D."/>
            <person name="Mascagni F."/>
            <person name="Usai G."/>
            <person name="Natali L."/>
            <person name="Bassil N."/>
            <person name="Fernandez G.E."/>
            <person name="Lomsadze A."/>
            <person name="Armour M."/>
            <person name="Olukolu B."/>
            <person name="Poorten T."/>
            <person name="Britton C."/>
            <person name="Davik J."/>
            <person name="Ashrafi H."/>
            <person name="Aiden E.L."/>
            <person name="Borodovsky M."/>
            <person name="Worthington M."/>
        </authorList>
    </citation>
    <scope>NUCLEOTIDE SEQUENCE [LARGE SCALE GENOMIC DNA]</scope>
    <source>
        <strain evidence="3">PI 553951</strain>
    </source>
</reference>
<sequence>MQKLLRISPSGPILCTQANKPTPTLSSLPFLAQAFRNSPPQNPQMHTAATALRGGSAFTATVYNKPTSGNTPSRFNCSLCRCSVGRGNKAPLRAWPVLKDAGFSGYRPAWLHTSSDGSFSVSAAAEASKGLELEKGLDTGSDKALDGVDNGEAEKDSEEKPSKFSNSTRRQRASSSGGSVVAGNPDLLAIPGVGPRNLRKLVEKGIGGVAELKQLYRDKFFGKSNERMVEYLQSSVGIIHKNHAESITSYIKESVDEELKDDSSSSGVKPAQKKRLTFCVEGNISVGKSTFLKEITNTTLELQDLVEVVQEPVDKWQDIGPDHFNILNAFYAEPHRYAYTFQNYVFVTRVMQERASSGSIKPLRLMERSVFSDRMVFVRAVHEAKWMNEMEISIYDSWFDPSCIKLAWAYS</sequence>